<protein>
    <submittedName>
        <fullName evidence="1">Uncharacterized protein</fullName>
    </submittedName>
</protein>
<evidence type="ECO:0000313" key="1">
    <source>
        <dbReference type="EMBL" id="RTZ82094.1"/>
    </source>
</evidence>
<dbReference type="AlphaFoldDB" id="A0A432GEE3"/>
<dbReference type="EMBL" id="QNZK01000358">
    <property type="protein sequence ID" value="RTZ82094.1"/>
    <property type="molecule type" value="Genomic_DNA"/>
</dbReference>
<sequence>WVKEDEWKKGQLRKGERKFRLDRTPNDFWEEEKRIRQGKKVKTISEKSEREFRSELKTEFRRYVKDTQRILKGVSQGEYRKMLSL</sequence>
<organism evidence="1 2">
    <name type="scientific">SAR324 cluster bacterium</name>
    <dbReference type="NCBI Taxonomy" id="2024889"/>
    <lineage>
        <taxon>Bacteria</taxon>
        <taxon>Deltaproteobacteria</taxon>
        <taxon>SAR324 cluster</taxon>
    </lineage>
</organism>
<comment type="caution">
    <text evidence="1">The sequence shown here is derived from an EMBL/GenBank/DDBJ whole genome shotgun (WGS) entry which is preliminary data.</text>
</comment>
<gene>
    <name evidence="1" type="ORF">DSY96_10470</name>
</gene>
<feature type="non-terminal residue" evidence="1">
    <location>
        <position position="1"/>
    </location>
</feature>
<accession>A0A432GEE3</accession>
<dbReference type="Proteomes" id="UP000287917">
    <property type="component" value="Unassembled WGS sequence"/>
</dbReference>
<reference evidence="1 2" key="1">
    <citation type="submission" date="2018-06" db="EMBL/GenBank/DDBJ databases">
        <title>Combined omics and stable isotope probing to characterize newly discovered Mariana Back-Arc vent microbial communities.</title>
        <authorList>
            <person name="Trembath-Reichert E."/>
            <person name="Huber J.A."/>
        </authorList>
    </citation>
    <scope>NUCLEOTIDE SEQUENCE [LARGE SCALE GENOMIC DNA]</scope>
    <source>
        <strain evidence="1">MAG 58</strain>
    </source>
</reference>
<evidence type="ECO:0000313" key="2">
    <source>
        <dbReference type="Proteomes" id="UP000287917"/>
    </source>
</evidence>
<proteinExistence type="predicted"/>
<name>A0A432GEE3_9DELT</name>